<dbReference type="PANTHER" id="PTHR24305:SF166">
    <property type="entry name" value="CYTOCHROME P450 12A4, MITOCHONDRIAL-RELATED"/>
    <property type="match status" value="1"/>
</dbReference>
<evidence type="ECO:0000313" key="8">
    <source>
        <dbReference type="EMBL" id="GMM44980.1"/>
    </source>
</evidence>
<dbReference type="AlphaFoldDB" id="A0AAV5R0N3"/>
<dbReference type="GO" id="GO:0020037">
    <property type="term" value="F:heme binding"/>
    <property type="evidence" value="ECO:0007669"/>
    <property type="project" value="InterPro"/>
</dbReference>
<feature type="transmembrane region" description="Helical" evidence="7">
    <location>
        <begin position="20"/>
        <end position="41"/>
    </location>
</feature>
<evidence type="ECO:0000256" key="7">
    <source>
        <dbReference type="SAM" id="Phobius"/>
    </source>
</evidence>
<dbReference type="PRINTS" id="PR00385">
    <property type="entry name" value="P450"/>
</dbReference>
<keyword evidence="5 6" id="KW-0349">Heme</keyword>
<dbReference type="InterPro" id="IPR001128">
    <property type="entry name" value="Cyt_P450"/>
</dbReference>
<protein>
    <recommendedName>
        <fullName evidence="10">Cytochrome P450</fullName>
    </recommendedName>
</protein>
<keyword evidence="3 5" id="KW-0479">Metal-binding</keyword>
<comment type="caution">
    <text evidence="8">The sequence shown here is derived from an EMBL/GenBank/DDBJ whole genome shotgun (WGS) entry which is preliminary data.</text>
</comment>
<dbReference type="InterPro" id="IPR050121">
    <property type="entry name" value="Cytochrome_P450_monoxygenase"/>
</dbReference>
<feature type="binding site" description="axial binding residue" evidence="5">
    <location>
        <position position="472"/>
    </location>
    <ligand>
        <name>heme</name>
        <dbReference type="ChEBI" id="CHEBI:30413"/>
    </ligand>
    <ligandPart>
        <name>Fe</name>
        <dbReference type="ChEBI" id="CHEBI:18248"/>
    </ligandPart>
</feature>
<dbReference type="InterPro" id="IPR002401">
    <property type="entry name" value="Cyt_P450_E_grp-I"/>
</dbReference>
<sequence length="532" mass="61438">MLKELFNNLISTSEFEQSKLNSILLVGFSTLVFYFIIYPFYFHPLSNIPGPKICALTKYYILYISWSEQRNRYVQKLHEQYGSIVRIGPNEIDINDIKYQKDIYVGNFDKSSFYAQFVNYDEPNTFSTQDKKKHIQSRKVSHKFYSKTNICSENIMSKIVTVMTDTLKVFDEYNKESIDVFNIFCNMAMDAVTSFSFGRGNYDSLLTDPFGKGNQIVKEFGLQSSTGFWVTEMPCFYDYVATDKVIKASNKCYKWIENQFLNAFSNINETIEQNEETLLTVYFDYDKVNGKVIQKSPIFTKNRTKSEFFDHIAAGHVTTGTTLSYFFYELARNPKIQKRIQNELIDTLNNGKPIKSSNHIPFDYSLIDDECLLPYTHATLLETFRLRAAIPGQEPRIVPSKGMIFNGNENVKPCKIPGGTTIVMQPWSLHRVSTLFSEPETFNPDRWLDASDEQYKLMKANLMHFGAGGRMCIGLNLATAEIKIILTSLLCRYNITLDDKFNYDYDGEMLDIYTTVPRSEQMVLKFTPILSS</sequence>
<dbReference type="Gene3D" id="1.10.630.10">
    <property type="entry name" value="Cytochrome P450"/>
    <property type="match status" value="1"/>
</dbReference>
<comment type="similarity">
    <text evidence="2 6">Belongs to the cytochrome P450 family.</text>
</comment>
<dbReference type="InterPro" id="IPR017972">
    <property type="entry name" value="Cyt_P450_CS"/>
</dbReference>
<dbReference type="Pfam" id="PF00067">
    <property type="entry name" value="p450"/>
    <property type="match status" value="1"/>
</dbReference>
<keyword evidence="9" id="KW-1185">Reference proteome</keyword>
<evidence type="ECO:0000256" key="2">
    <source>
        <dbReference type="ARBA" id="ARBA00010617"/>
    </source>
</evidence>
<keyword evidence="7" id="KW-0812">Transmembrane</keyword>
<dbReference type="GO" id="GO:0004497">
    <property type="term" value="F:monooxygenase activity"/>
    <property type="evidence" value="ECO:0007669"/>
    <property type="project" value="UniProtKB-KW"/>
</dbReference>
<dbReference type="GO" id="GO:0016705">
    <property type="term" value="F:oxidoreductase activity, acting on paired donors, with incorporation or reduction of molecular oxygen"/>
    <property type="evidence" value="ECO:0007669"/>
    <property type="project" value="InterPro"/>
</dbReference>
<evidence type="ECO:0008006" key="10">
    <source>
        <dbReference type="Google" id="ProtNLM"/>
    </source>
</evidence>
<evidence type="ECO:0000256" key="3">
    <source>
        <dbReference type="ARBA" id="ARBA00022723"/>
    </source>
</evidence>
<name>A0AAV5R0N3_PICKL</name>
<dbReference type="SUPFAM" id="SSF48264">
    <property type="entry name" value="Cytochrome P450"/>
    <property type="match status" value="1"/>
</dbReference>
<accession>A0AAV5R0N3</accession>
<dbReference type="EMBL" id="BTGB01000001">
    <property type="protein sequence ID" value="GMM44980.1"/>
    <property type="molecule type" value="Genomic_DNA"/>
</dbReference>
<dbReference type="PROSITE" id="PS00086">
    <property type="entry name" value="CYTOCHROME_P450"/>
    <property type="match status" value="1"/>
</dbReference>
<gene>
    <name evidence="8" type="ORF">DAPK24_015550</name>
</gene>
<evidence type="ECO:0000256" key="1">
    <source>
        <dbReference type="ARBA" id="ARBA00001971"/>
    </source>
</evidence>
<keyword evidence="6" id="KW-0560">Oxidoreductase</keyword>
<dbReference type="GO" id="GO:0005506">
    <property type="term" value="F:iron ion binding"/>
    <property type="evidence" value="ECO:0007669"/>
    <property type="project" value="InterPro"/>
</dbReference>
<keyword evidence="4 5" id="KW-0408">Iron</keyword>
<evidence type="ECO:0000256" key="4">
    <source>
        <dbReference type="ARBA" id="ARBA00023004"/>
    </source>
</evidence>
<dbReference type="Proteomes" id="UP001378960">
    <property type="component" value="Unassembled WGS sequence"/>
</dbReference>
<reference evidence="8 9" key="1">
    <citation type="journal article" date="2023" name="Elife">
        <title>Identification of key yeast species and microbe-microbe interactions impacting larval growth of Drosophila in the wild.</title>
        <authorList>
            <person name="Mure A."/>
            <person name="Sugiura Y."/>
            <person name="Maeda R."/>
            <person name="Honda K."/>
            <person name="Sakurai N."/>
            <person name="Takahashi Y."/>
            <person name="Watada M."/>
            <person name="Katoh T."/>
            <person name="Gotoh A."/>
            <person name="Gotoh Y."/>
            <person name="Taniguchi I."/>
            <person name="Nakamura K."/>
            <person name="Hayashi T."/>
            <person name="Katayama T."/>
            <person name="Uemura T."/>
            <person name="Hattori Y."/>
        </authorList>
    </citation>
    <scope>NUCLEOTIDE SEQUENCE [LARGE SCALE GENOMIC DNA]</scope>
    <source>
        <strain evidence="8 9">PK-24</strain>
    </source>
</reference>
<evidence type="ECO:0000313" key="9">
    <source>
        <dbReference type="Proteomes" id="UP001378960"/>
    </source>
</evidence>
<comment type="cofactor">
    <cofactor evidence="1 5">
        <name>heme</name>
        <dbReference type="ChEBI" id="CHEBI:30413"/>
    </cofactor>
</comment>
<keyword evidence="6" id="KW-0503">Monooxygenase</keyword>
<evidence type="ECO:0000256" key="6">
    <source>
        <dbReference type="RuleBase" id="RU000461"/>
    </source>
</evidence>
<evidence type="ECO:0000256" key="5">
    <source>
        <dbReference type="PIRSR" id="PIRSR602401-1"/>
    </source>
</evidence>
<organism evidence="8 9">
    <name type="scientific">Pichia kluyveri</name>
    <name type="common">Yeast</name>
    <dbReference type="NCBI Taxonomy" id="36015"/>
    <lineage>
        <taxon>Eukaryota</taxon>
        <taxon>Fungi</taxon>
        <taxon>Dikarya</taxon>
        <taxon>Ascomycota</taxon>
        <taxon>Saccharomycotina</taxon>
        <taxon>Pichiomycetes</taxon>
        <taxon>Pichiales</taxon>
        <taxon>Pichiaceae</taxon>
        <taxon>Pichia</taxon>
    </lineage>
</organism>
<dbReference type="InterPro" id="IPR036396">
    <property type="entry name" value="Cyt_P450_sf"/>
</dbReference>
<proteinExistence type="inferred from homology"/>
<dbReference type="PANTHER" id="PTHR24305">
    <property type="entry name" value="CYTOCHROME P450"/>
    <property type="match status" value="1"/>
</dbReference>
<keyword evidence="7" id="KW-1133">Transmembrane helix</keyword>
<keyword evidence="7" id="KW-0472">Membrane</keyword>
<dbReference type="PRINTS" id="PR00463">
    <property type="entry name" value="EP450I"/>
</dbReference>